<dbReference type="InterPro" id="IPR000073">
    <property type="entry name" value="AB_hydrolase_1"/>
</dbReference>
<keyword evidence="1" id="KW-0472">Membrane</keyword>
<evidence type="ECO:0000313" key="3">
    <source>
        <dbReference type="EMBL" id="MBF4179766.1"/>
    </source>
</evidence>
<keyword evidence="1" id="KW-1133">Transmembrane helix</keyword>
<dbReference type="Pfam" id="PF00561">
    <property type="entry name" value="Abhydrolase_1"/>
    <property type="match status" value="1"/>
</dbReference>
<dbReference type="InterPro" id="IPR029058">
    <property type="entry name" value="AB_hydrolase_fold"/>
</dbReference>
<evidence type="ECO:0000256" key="1">
    <source>
        <dbReference type="SAM" id="Phobius"/>
    </source>
</evidence>
<feature type="transmembrane region" description="Helical" evidence="1">
    <location>
        <begin position="64"/>
        <end position="81"/>
    </location>
</feature>
<name>A0ABD4KD90_9ENTR</name>
<reference evidence="3 4" key="1">
    <citation type="submission" date="2020-11" db="EMBL/GenBank/DDBJ databases">
        <title>Identification of Lelliottia nimipressuralis from Wound Infection by Whole Genome-Based Bacterial Identification.</title>
        <authorList>
            <person name="Navarathna D.H."/>
            <person name="Choi H."/>
            <person name="Jinadatha C."/>
            <person name="Chatterjee P."/>
            <person name="Hwang M."/>
        </authorList>
    </citation>
    <scope>NUCLEOTIDE SEQUENCE [LARGE SCALE GENOMIC DNA]</scope>
    <source>
        <strain evidence="3 4">DN2020</strain>
    </source>
</reference>
<dbReference type="Gene3D" id="3.40.50.1820">
    <property type="entry name" value="alpha/beta hydrolase"/>
    <property type="match status" value="1"/>
</dbReference>
<dbReference type="Proteomes" id="UP000628560">
    <property type="component" value="Unassembled WGS sequence"/>
</dbReference>
<organism evidence="3 4">
    <name type="scientific">Lelliottia nimipressuralis</name>
    <dbReference type="NCBI Taxonomy" id="69220"/>
    <lineage>
        <taxon>Bacteria</taxon>
        <taxon>Pseudomonadati</taxon>
        <taxon>Pseudomonadota</taxon>
        <taxon>Gammaproteobacteria</taxon>
        <taxon>Enterobacterales</taxon>
        <taxon>Enterobacteriaceae</taxon>
        <taxon>Lelliottia</taxon>
    </lineage>
</organism>
<sequence>MDKTVCDNTALPLVLIGGTLCTARLWQPLLAHLALSSVMCVSLTGADSAPQAAQRLLQNLPPRFLLAGFSLGAIVALQIAADAPERLAGLALLSVNPLADAPENAALRREAVRAAREQGLANWLSDTLWQKYVAPGRRSDAPLHALVCQMAQESGHDTFASQTEIALSRRDNRQALSALSSPILIINGAHDPICTPHHHQLVSASVPHARRITVPTAGHFVVLEAPDEVAPPLRQWIQESLHATQ</sequence>
<proteinExistence type="predicted"/>
<accession>A0ABD4KD90</accession>
<dbReference type="RefSeq" id="WP_194514017.1">
    <property type="nucleotide sequence ID" value="NZ_JADIXP010000012.1"/>
</dbReference>
<evidence type="ECO:0000259" key="2">
    <source>
        <dbReference type="Pfam" id="PF00561"/>
    </source>
</evidence>
<dbReference type="PANTHER" id="PTHR43194">
    <property type="entry name" value="HYDROLASE ALPHA/BETA FOLD FAMILY"/>
    <property type="match status" value="1"/>
</dbReference>
<dbReference type="GO" id="GO:0016787">
    <property type="term" value="F:hydrolase activity"/>
    <property type="evidence" value="ECO:0007669"/>
    <property type="project" value="UniProtKB-KW"/>
</dbReference>
<dbReference type="PANTHER" id="PTHR43194:SF2">
    <property type="entry name" value="PEROXISOMAL MEMBRANE PROTEIN LPX1"/>
    <property type="match status" value="1"/>
</dbReference>
<gene>
    <name evidence="3" type="ORF">ISP11_18020</name>
</gene>
<protein>
    <submittedName>
        <fullName evidence="3">Alpha/beta fold hydrolase</fullName>
    </submittedName>
</protein>
<dbReference type="InterPro" id="IPR050228">
    <property type="entry name" value="Carboxylesterase_BioH"/>
</dbReference>
<evidence type="ECO:0000313" key="4">
    <source>
        <dbReference type="Proteomes" id="UP000628560"/>
    </source>
</evidence>
<comment type="caution">
    <text evidence="3">The sequence shown here is derived from an EMBL/GenBank/DDBJ whole genome shotgun (WGS) entry which is preliminary data.</text>
</comment>
<keyword evidence="3" id="KW-0378">Hydrolase</keyword>
<feature type="domain" description="AB hydrolase-1" evidence="2">
    <location>
        <begin position="62"/>
        <end position="226"/>
    </location>
</feature>
<dbReference type="SUPFAM" id="SSF53474">
    <property type="entry name" value="alpha/beta-Hydrolases"/>
    <property type="match status" value="1"/>
</dbReference>
<dbReference type="AlphaFoldDB" id="A0ABD4KD90"/>
<keyword evidence="1" id="KW-0812">Transmembrane</keyword>
<dbReference type="EMBL" id="JADIXP010000012">
    <property type="protein sequence ID" value="MBF4179766.1"/>
    <property type="molecule type" value="Genomic_DNA"/>
</dbReference>